<dbReference type="NCBIfam" id="TIGR02165">
    <property type="entry name" value="cas5_6_GSU0054"/>
    <property type="match status" value="1"/>
</dbReference>
<dbReference type="InterPro" id="IPR019089">
    <property type="entry name" value="Cas_GSU0054"/>
</dbReference>
<dbReference type="RefSeq" id="WP_324669316.1">
    <property type="nucleotide sequence ID" value="NZ_CP141614.1"/>
</dbReference>
<gene>
    <name evidence="1" type="primary">csb2</name>
    <name evidence="1" type="ORF">VLY81_01790</name>
</gene>
<reference evidence="2" key="1">
    <citation type="submission" date="2023-12" db="EMBL/GenBank/DDBJ databases">
        <title>Novel isolates from deep terrestrial aquifers shed light on the physiology and ecology of the class Limnochordia.</title>
        <authorList>
            <person name="Karnachuk O.V."/>
            <person name="Lukina A.P."/>
            <person name="Avakyan M.R."/>
            <person name="Kadnikov V."/>
            <person name="Begmatov S."/>
            <person name="Beletsky A.V."/>
            <person name="Mardanov A.V."/>
            <person name="Ravin N.V."/>
        </authorList>
    </citation>
    <scope>NUCLEOTIDE SEQUENCE [LARGE SCALE GENOMIC DNA]</scope>
    <source>
        <strain evidence="2">LN</strain>
    </source>
</reference>
<dbReference type="Proteomes" id="UP001333102">
    <property type="component" value="Chromosome"/>
</dbReference>
<evidence type="ECO:0000313" key="1">
    <source>
        <dbReference type="EMBL" id="WRP14929.1"/>
    </source>
</evidence>
<dbReference type="EMBL" id="CP141614">
    <property type="protein sequence ID" value="WRP14929.1"/>
    <property type="molecule type" value="Genomic_DNA"/>
</dbReference>
<name>A0ABZ1BQD5_9FIRM</name>
<protein>
    <submittedName>
        <fullName evidence="1">Type I-U CRISPR-associated protein Csb2</fullName>
    </submittedName>
</protein>
<accession>A0ABZ1BQD5</accession>
<sequence length="480" mass="54327">MVAVKIRFLAGRYHATPWGRHVNEGVAEWPPSPWRLLRALASAWKTHRPEVPREEIAALLDALAGPPEYRVPDSRSGHTRHYMPTRNPASPTLVLDTFRVVDRREALWVIWRSVELEPGQRRLLDELLRTLSYLGRAESWIEAQLVEQAPPANCVPLGEAGEPSPSSLETVNLLAARQPLDLGLLMAETADLRKRRLLMPPGSRWVQYALPRSPRIRLAPAGRPSEPSELRRLTVVRYLLQAKVLPPITQTLLVGHHARRAAMSWYHRLHHIDPPSVLTGKHDGKPLEGHRHAFYLATDEDGDGRLDHLTIWAREGFEKRELEALASIPELKWGEAEEARAKVVLLGFGDDLLARRMAPCLFGPSRRWISVSPFVLVRHTKLRKEVADGQERIRVVEAPVDQLLRELQNRGYPSQGVRVRDHAPSRQHWIRFRRRRPSGPPPVGGAFGFEIEFAEEVTGPLALGYGCHFGLGLFVARARE</sequence>
<evidence type="ECO:0000313" key="2">
    <source>
        <dbReference type="Proteomes" id="UP001333102"/>
    </source>
</evidence>
<organism evidence="1 2">
    <name type="scientific">Geochorda subterranea</name>
    <dbReference type="NCBI Taxonomy" id="3109564"/>
    <lineage>
        <taxon>Bacteria</taxon>
        <taxon>Bacillati</taxon>
        <taxon>Bacillota</taxon>
        <taxon>Limnochordia</taxon>
        <taxon>Limnochordales</taxon>
        <taxon>Geochordaceae</taxon>
        <taxon>Geochorda</taxon>
    </lineage>
</organism>
<proteinExistence type="predicted"/>
<keyword evidence="2" id="KW-1185">Reference proteome</keyword>